<keyword evidence="7 12" id="KW-1133">Transmembrane helix</keyword>
<gene>
    <name evidence="12" type="primary">nhaA</name>
    <name evidence="14" type="ORF">GCM10009549_38650</name>
</gene>
<keyword evidence="6 12" id="KW-0812">Transmembrane</keyword>
<evidence type="ECO:0000256" key="12">
    <source>
        <dbReference type="HAMAP-Rule" id="MF_01844"/>
    </source>
</evidence>
<feature type="transmembrane region" description="Helical" evidence="12">
    <location>
        <begin position="211"/>
        <end position="239"/>
    </location>
</feature>
<feature type="domain" description="Thioredoxin" evidence="13">
    <location>
        <begin position="416"/>
        <end position="602"/>
    </location>
</feature>
<comment type="similarity">
    <text evidence="12">Belongs to the NhaA Na(+)/H(+) (TC 2.A.33) antiporter family.</text>
</comment>
<dbReference type="Pfam" id="PF13462">
    <property type="entry name" value="Thioredoxin_4"/>
    <property type="match status" value="1"/>
</dbReference>
<accession>A0ABP3ZHK3</accession>
<feature type="transmembrane region" description="Helical" evidence="12">
    <location>
        <begin position="391"/>
        <end position="413"/>
    </location>
</feature>
<evidence type="ECO:0000256" key="7">
    <source>
        <dbReference type="ARBA" id="ARBA00022989"/>
    </source>
</evidence>
<evidence type="ECO:0000313" key="14">
    <source>
        <dbReference type="EMBL" id="GAA0920201.1"/>
    </source>
</evidence>
<feature type="transmembrane region" description="Helical" evidence="12">
    <location>
        <begin position="124"/>
        <end position="145"/>
    </location>
</feature>
<keyword evidence="3 12" id="KW-0813">Transport</keyword>
<comment type="subcellular location">
    <subcellularLocation>
        <location evidence="1">Cell inner membrane</location>
        <topology evidence="1">Multi-pass membrane protein</topology>
    </subcellularLocation>
    <subcellularLocation>
        <location evidence="12">Cell membrane</location>
        <topology evidence="12">Multi-pass membrane protein</topology>
    </subcellularLocation>
</comment>
<dbReference type="PANTHER" id="PTHR30341:SF0">
    <property type="entry name" value="NA(+)_H(+) ANTIPORTER NHAA"/>
    <property type="match status" value="1"/>
</dbReference>
<evidence type="ECO:0000256" key="11">
    <source>
        <dbReference type="ARBA" id="ARBA00023201"/>
    </source>
</evidence>
<evidence type="ECO:0000256" key="9">
    <source>
        <dbReference type="ARBA" id="ARBA00023065"/>
    </source>
</evidence>
<evidence type="ECO:0000259" key="13">
    <source>
        <dbReference type="PROSITE" id="PS51352"/>
    </source>
</evidence>
<feature type="transmembrane region" description="Helical" evidence="12">
    <location>
        <begin position="12"/>
        <end position="33"/>
    </location>
</feature>
<feature type="transmembrane region" description="Helical" evidence="12">
    <location>
        <begin position="98"/>
        <end position="118"/>
    </location>
</feature>
<dbReference type="InterPro" id="IPR036249">
    <property type="entry name" value="Thioredoxin-like_sf"/>
</dbReference>
<comment type="caution">
    <text evidence="14">The sequence shown here is derived from an EMBL/GenBank/DDBJ whole genome shotgun (WGS) entry which is preliminary data.</text>
</comment>
<dbReference type="Gene3D" id="3.40.30.10">
    <property type="entry name" value="Glutaredoxin"/>
    <property type="match status" value="1"/>
</dbReference>
<keyword evidence="8 12" id="KW-0915">Sodium</keyword>
<dbReference type="Pfam" id="PF06965">
    <property type="entry name" value="Na_H_antiport_1"/>
    <property type="match status" value="1"/>
</dbReference>
<protein>
    <recommendedName>
        <fullName evidence="12">Na(+)/H(+) antiporter NhaA</fullName>
    </recommendedName>
    <alternativeName>
        <fullName evidence="12">Sodium/proton antiporter NhaA</fullName>
    </alternativeName>
</protein>
<feature type="transmembrane region" description="Helical" evidence="12">
    <location>
        <begin position="363"/>
        <end position="385"/>
    </location>
</feature>
<dbReference type="NCBIfam" id="TIGR00773">
    <property type="entry name" value="NhaA"/>
    <property type="match status" value="1"/>
</dbReference>
<dbReference type="PANTHER" id="PTHR30341">
    <property type="entry name" value="SODIUM ION/PROTON ANTIPORTER NHAA-RELATED"/>
    <property type="match status" value="1"/>
</dbReference>
<dbReference type="PROSITE" id="PS51352">
    <property type="entry name" value="THIOREDOXIN_2"/>
    <property type="match status" value="1"/>
</dbReference>
<proteinExistence type="inferred from homology"/>
<keyword evidence="15" id="KW-1185">Reference proteome</keyword>
<dbReference type="Proteomes" id="UP001501005">
    <property type="component" value="Unassembled WGS sequence"/>
</dbReference>
<evidence type="ECO:0000256" key="10">
    <source>
        <dbReference type="ARBA" id="ARBA00023136"/>
    </source>
</evidence>
<dbReference type="Gene3D" id="1.20.1530.10">
    <property type="entry name" value="Na+/H+ antiporter like domain"/>
    <property type="match status" value="1"/>
</dbReference>
<keyword evidence="5 12" id="KW-1003">Cell membrane</keyword>
<comment type="catalytic activity">
    <reaction evidence="12">
        <text>Na(+)(in) + 2 H(+)(out) = Na(+)(out) + 2 H(+)(in)</text>
        <dbReference type="Rhea" id="RHEA:29251"/>
        <dbReference type="ChEBI" id="CHEBI:15378"/>
        <dbReference type="ChEBI" id="CHEBI:29101"/>
    </reaction>
</comment>
<feature type="transmembrane region" description="Helical" evidence="12">
    <location>
        <begin position="325"/>
        <end position="351"/>
    </location>
</feature>
<keyword evidence="11 12" id="KW-0739">Sodium transport</keyword>
<dbReference type="InterPro" id="IPR023171">
    <property type="entry name" value="Na/H_antiporter_dom_sf"/>
</dbReference>
<feature type="transmembrane region" description="Helical" evidence="12">
    <location>
        <begin position="184"/>
        <end position="204"/>
    </location>
</feature>
<comment type="function">
    <text evidence="12">Na(+)/H(+) antiporter that extrudes sodium in exchange for external protons.</text>
</comment>
<evidence type="ECO:0000256" key="3">
    <source>
        <dbReference type="ARBA" id="ARBA00022448"/>
    </source>
</evidence>
<keyword evidence="4 12" id="KW-0050">Antiport</keyword>
<evidence type="ECO:0000256" key="2">
    <source>
        <dbReference type="ARBA" id="ARBA00007006"/>
    </source>
</evidence>
<dbReference type="InterPro" id="IPR012336">
    <property type="entry name" value="Thioredoxin-like_fold"/>
</dbReference>
<name>A0ABP3ZHK3_9ACTN</name>
<feature type="transmembrane region" description="Helical" evidence="12">
    <location>
        <begin position="69"/>
        <end position="86"/>
    </location>
</feature>
<comment type="similarity">
    <text evidence="2">In the N-terminal section; belongs to the NhaA Na(+)/H(+) (TC 2.A.33) antiporter family.</text>
</comment>
<sequence>MAQLTGPARSFLSTEAGSVGLLLAAVVVALGWANSPWSQAYAGLWATEASFRVGGVGLSMDLAHWVNDGLMALFFFVIGLEVRYELSIGVLADWRRVVIPALAGLGGMLVPVLLYAAIAPTGQALQGWGVVIGTDTAFLLGALALVGPRFVTQLRVFLLAITVIDDIVAVAVIGLVFSDALHPQPLLAAVVLCGVLAVLGRLGVWRAAPYALVMVALWLATLQAGLHASIAGMIGGLLIPAHAPTRQAVERAARLFRAFRQSPQARVGLSARRGLKRAVSVNERLQTVLHPWASYGVVPLFALANAGIDLRGGVLTQALSSPVTWAVVVGLVAGKFLGISAGALLPARLGLGDLPRGVGAGHVLGGGALSGIGFTVSLLIASLAFEGTPLLAPATVGVLLAAVLATVLGWAVFRLAALLGGQADADLPRLLDRPVDPARDHIQGPVDAPLTLVEYGDYECPFCAHATGVAQELRRHFGDRLRYVFRHLPLPEVHPHAELAARAAVAADAQKGFWRMHNLLFTHQDRLEFEDIISYAVQAGLDIEIFLRDLDSEQTAARIRADVASAEASGADGAPTFFIGTRRHTGPHDAATLTHALEASGSQGRTS</sequence>
<dbReference type="HAMAP" id="MF_01844">
    <property type="entry name" value="NhaA"/>
    <property type="match status" value="1"/>
</dbReference>
<evidence type="ECO:0000256" key="8">
    <source>
        <dbReference type="ARBA" id="ARBA00023053"/>
    </source>
</evidence>
<evidence type="ECO:0000256" key="1">
    <source>
        <dbReference type="ARBA" id="ARBA00004429"/>
    </source>
</evidence>
<keyword evidence="10 12" id="KW-0472">Membrane</keyword>
<evidence type="ECO:0000313" key="15">
    <source>
        <dbReference type="Proteomes" id="UP001501005"/>
    </source>
</evidence>
<dbReference type="InterPro" id="IPR013766">
    <property type="entry name" value="Thioredoxin_domain"/>
</dbReference>
<reference evidence="15" key="1">
    <citation type="journal article" date="2019" name="Int. J. Syst. Evol. Microbiol.">
        <title>The Global Catalogue of Microorganisms (GCM) 10K type strain sequencing project: providing services to taxonomists for standard genome sequencing and annotation.</title>
        <authorList>
            <consortium name="The Broad Institute Genomics Platform"/>
            <consortium name="The Broad Institute Genome Sequencing Center for Infectious Disease"/>
            <person name="Wu L."/>
            <person name="Ma J."/>
        </authorList>
    </citation>
    <scope>NUCLEOTIDE SEQUENCE [LARGE SCALE GENOMIC DNA]</scope>
    <source>
        <strain evidence="15">JCM 10673</strain>
    </source>
</reference>
<organism evidence="14 15">
    <name type="scientific">Streptomyces thermoalcalitolerans</name>
    <dbReference type="NCBI Taxonomy" id="65605"/>
    <lineage>
        <taxon>Bacteria</taxon>
        <taxon>Bacillati</taxon>
        <taxon>Actinomycetota</taxon>
        <taxon>Actinomycetes</taxon>
        <taxon>Kitasatosporales</taxon>
        <taxon>Streptomycetaceae</taxon>
        <taxon>Streptomyces</taxon>
    </lineage>
</organism>
<dbReference type="EMBL" id="BAAAHG010000034">
    <property type="protein sequence ID" value="GAA0920201.1"/>
    <property type="molecule type" value="Genomic_DNA"/>
</dbReference>
<evidence type="ECO:0000256" key="6">
    <source>
        <dbReference type="ARBA" id="ARBA00022692"/>
    </source>
</evidence>
<evidence type="ECO:0000256" key="4">
    <source>
        <dbReference type="ARBA" id="ARBA00022449"/>
    </source>
</evidence>
<feature type="transmembrane region" description="Helical" evidence="12">
    <location>
        <begin position="157"/>
        <end position="178"/>
    </location>
</feature>
<dbReference type="InterPro" id="IPR004670">
    <property type="entry name" value="NhaA"/>
</dbReference>
<evidence type="ECO:0000256" key="5">
    <source>
        <dbReference type="ARBA" id="ARBA00022475"/>
    </source>
</evidence>
<dbReference type="SUPFAM" id="SSF52833">
    <property type="entry name" value="Thioredoxin-like"/>
    <property type="match status" value="1"/>
</dbReference>
<keyword evidence="9 12" id="KW-0406">Ion transport</keyword>